<dbReference type="STRING" id="320771.Cflav_PD2180"/>
<accession>B9XM60</accession>
<proteinExistence type="predicted"/>
<dbReference type="EMBL" id="ABOX02000033">
    <property type="protein sequence ID" value="EEF59053.1"/>
    <property type="molecule type" value="Genomic_DNA"/>
</dbReference>
<feature type="chain" id="PRO_5002893309" description="Nucleic acid binding OB-fold tRNA/helicase-type" evidence="2">
    <location>
        <begin position="24"/>
        <end position="185"/>
    </location>
</feature>
<keyword evidence="4" id="KW-1185">Reference proteome</keyword>
<gene>
    <name evidence="3" type="ORF">Cflav_PD2180</name>
</gene>
<feature type="compositionally biased region" description="Polar residues" evidence="1">
    <location>
        <begin position="52"/>
        <end position="63"/>
    </location>
</feature>
<dbReference type="Proteomes" id="UP000003688">
    <property type="component" value="Unassembled WGS sequence"/>
</dbReference>
<dbReference type="AlphaFoldDB" id="B9XM60"/>
<feature type="signal peptide" evidence="2">
    <location>
        <begin position="1"/>
        <end position="23"/>
    </location>
</feature>
<dbReference type="RefSeq" id="WP_007416899.1">
    <property type="nucleotide sequence ID" value="NZ_ABOX02000033.1"/>
</dbReference>
<evidence type="ECO:0008006" key="5">
    <source>
        <dbReference type="Google" id="ProtNLM"/>
    </source>
</evidence>
<name>B9XM60_PEDPL</name>
<feature type="region of interest" description="Disordered" evidence="1">
    <location>
        <begin position="24"/>
        <end position="64"/>
    </location>
</feature>
<evidence type="ECO:0000256" key="1">
    <source>
        <dbReference type="SAM" id="MobiDB-lite"/>
    </source>
</evidence>
<organism evidence="3 4">
    <name type="scientific">Pedosphaera parvula (strain Ellin514)</name>
    <dbReference type="NCBI Taxonomy" id="320771"/>
    <lineage>
        <taxon>Bacteria</taxon>
        <taxon>Pseudomonadati</taxon>
        <taxon>Verrucomicrobiota</taxon>
        <taxon>Pedosphaerae</taxon>
        <taxon>Pedosphaerales</taxon>
        <taxon>Pedosphaeraceae</taxon>
        <taxon>Pedosphaera</taxon>
    </lineage>
</organism>
<dbReference type="OrthoDB" id="1524522at2"/>
<comment type="caution">
    <text evidence="3">The sequence shown here is derived from an EMBL/GenBank/DDBJ whole genome shotgun (WGS) entry which is preliminary data.</text>
</comment>
<evidence type="ECO:0000313" key="3">
    <source>
        <dbReference type="EMBL" id="EEF59053.1"/>
    </source>
</evidence>
<keyword evidence="2" id="KW-0732">Signal</keyword>
<protein>
    <recommendedName>
        <fullName evidence="5">Nucleic acid binding OB-fold tRNA/helicase-type</fullName>
    </recommendedName>
</protein>
<feature type="compositionally biased region" description="Basic and acidic residues" evidence="1">
    <location>
        <begin position="24"/>
        <end position="34"/>
    </location>
</feature>
<evidence type="ECO:0000313" key="4">
    <source>
        <dbReference type="Proteomes" id="UP000003688"/>
    </source>
</evidence>
<reference evidence="3 4" key="1">
    <citation type="journal article" date="2011" name="J. Bacteriol.">
        <title>Genome sequence of 'Pedosphaera parvula' Ellin514, an aerobic Verrucomicrobial isolate from pasture soil.</title>
        <authorList>
            <person name="Kant R."/>
            <person name="van Passel M.W."/>
            <person name="Sangwan P."/>
            <person name="Palva A."/>
            <person name="Lucas S."/>
            <person name="Copeland A."/>
            <person name="Lapidus A."/>
            <person name="Glavina Del Rio T."/>
            <person name="Dalin E."/>
            <person name="Tice H."/>
            <person name="Bruce D."/>
            <person name="Goodwin L."/>
            <person name="Pitluck S."/>
            <person name="Chertkov O."/>
            <person name="Larimer F.W."/>
            <person name="Land M.L."/>
            <person name="Hauser L."/>
            <person name="Brettin T.S."/>
            <person name="Detter J.C."/>
            <person name="Han S."/>
            <person name="de Vos W.M."/>
            <person name="Janssen P.H."/>
            <person name="Smidt H."/>
        </authorList>
    </citation>
    <scope>NUCLEOTIDE SEQUENCE [LARGE SCALE GENOMIC DNA]</scope>
    <source>
        <strain evidence="3 4">Ellin514</strain>
    </source>
</reference>
<sequence precursor="true">MLKNKLLALAVASFTMISITAKAEDDKPAAKAEKSGATVAKPDSGEGRKTARQSQSESASKTATFGKISKTDEAYKSALDAHELEAALKQADKASGFKGTVSGVYEPKGNAMAILNFDPQYKTAMTAVVRNENFSKFPDLKTLVGKDVLVAGKLIDFQGRPEIILTNVDQIKLVESEEKKADKKD</sequence>
<evidence type="ECO:0000256" key="2">
    <source>
        <dbReference type="SAM" id="SignalP"/>
    </source>
</evidence>